<protein>
    <submittedName>
        <fullName evidence="5">Sporulation protein YpeB</fullName>
    </submittedName>
</protein>
<dbReference type="InterPro" id="IPR025711">
    <property type="entry name" value="PepSY"/>
</dbReference>
<dbReference type="Pfam" id="PF14620">
    <property type="entry name" value="YPEB_PepSY1-2"/>
    <property type="match status" value="1"/>
</dbReference>
<proteinExistence type="predicted"/>
<dbReference type="Pfam" id="PF20769">
    <property type="entry name" value="YPEB_N"/>
    <property type="match status" value="1"/>
</dbReference>
<dbReference type="Pfam" id="PF03413">
    <property type="entry name" value="PepSY"/>
    <property type="match status" value="1"/>
</dbReference>
<dbReference type="PATRIC" id="fig|1503.3.peg.1723"/>
<keyword evidence="6" id="KW-1185">Reference proteome</keyword>
<sequence>MDKRERNYNKTALIAIPLAILLIGLAAWGINQSNMRKEYKTALNNGYQRLFYDTKDHIENVEVSLSKALLSESKEQNIVLLSQIMQQSAAAQEKLSQMPIRHSDMSKTTRFLTQVSDYCNSLIKDHLEGKELTEEQRNSLNELSKYSTFLSSELSGLHRKIMKGDLNFDEIRNREDKQMRKANKDMLNTQLVKLEEEMTKYPELIYDGPFSDQARKIKPKALGDKNVTLEEAKKIVKDFLGAKKVRKITQFEAGKNLDSEATIPSYTFSVTPENADKEKAIYISVSKKGGSVVWMANPRTVGKHKLTMGEAQEKARLFLEEKGFKNMEPNYSLRNDGIAVFNYAYTENNVTVYPDLVKVKVALDNGEIVGIDSTLYLQQHHQRQISEPQISEEEARSRVKQDYNITSTRLAIIPKGINQEVLCYEFRGKYKNEDFIVYINALTGKEEQILRLIIDENGTLTF</sequence>
<accession>A0A0L0WEC3</accession>
<evidence type="ECO:0000313" key="5">
    <source>
        <dbReference type="EMBL" id="KNF09775.1"/>
    </source>
</evidence>
<comment type="caution">
    <text evidence="5">The sequence shown here is derived from an EMBL/GenBank/DDBJ whole genome shotgun (WGS) entry which is preliminary data.</text>
</comment>
<dbReference type="InterPro" id="IPR048402">
    <property type="entry name" value="YpeB_N"/>
</dbReference>
<dbReference type="Proteomes" id="UP000037267">
    <property type="component" value="Unassembled WGS sequence"/>
</dbReference>
<dbReference type="GO" id="GO:0009847">
    <property type="term" value="P:spore germination"/>
    <property type="evidence" value="ECO:0007669"/>
    <property type="project" value="InterPro"/>
</dbReference>
<evidence type="ECO:0000259" key="2">
    <source>
        <dbReference type="Pfam" id="PF03413"/>
    </source>
</evidence>
<evidence type="ECO:0000259" key="4">
    <source>
        <dbReference type="Pfam" id="PF20769"/>
    </source>
</evidence>
<organism evidence="5 6">
    <name type="scientific">Gottschalkia purinilytica</name>
    <name type="common">Clostridium purinilyticum</name>
    <dbReference type="NCBI Taxonomy" id="1503"/>
    <lineage>
        <taxon>Bacteria</taxon>
        <taxon>Bacillati</taxon>
        <taxon>Bacillota</taxon>
        <taxon>Tissierellia</taxon>
        <taxon>Tissierellales</taxon>
        <taxon>Gottschalkiaceae</taxon>
        <taxon>Gottschalkia</taxon>
    </lineage>
</organism>
<dbReference type="InterPro" id="IPR014239">
    <property type="entry name" value="YpeB_PepSY1-2"/>
</dbReference>
<dbReference type="STRING" id="1503.CLPU_2c02270"/>
<name>A0A0L0WEC3_GOTPU</name>
<dbReference type="AlphaFoldDB" id="A0A0L0WEC3"/>
<evidence type="ECO:0000313" key="6">
    <source>
        <dbReference type="Proteomes" id="UP000037267"/>
    </source>
</evidence>
<evidence type="ECO:0000259" key="3">
    <source>
        <dbReference type="Pfam" id="PF14620"/>
    </source>
</evidence>
<keyword evidence="1" id="KW-0472">Membrane</keyword>
<keyword evidence="1" id="KW-0812">Transmembrane</keyword>
<reference evidence="6" key="1">
    <citation type="submission" date="2015-07" db="EMBL/GenBank/DDBJ databases">
        <title>Draft genome sequence of the purine-degrading Gottschalkia purinilyticum DSM 1384 (formerly Clostridium purinilyticum).</title>
        <authorList>
            <person name="Poehlein A."/>
            <person name="Schiel-Bengelsdorf B."/>
            <person name="Bengelsdorf F.R."/>
            <person name="Daniel R."/>
            <person name="Duerre P."/>
        </authorList>
    </citation>
    <scope>NUCLEOTIDE SEQUENCE [LARGE SCALE GENOMIC DNA]</scope>
    <source>
        <strain evidence="6">DSM 1384</strain>
    </source>
</reference>
<dbReference type="RefSeq" id="WP_050354155.1">
    <property type="nucleotide sequence ID" value="NZ_LGSS01000002.1"/>
</dbReference>
<evidence type="ECO:0000256" key="1">
    <source>
        <dbReference type="SAM" id="Phobius"/>
    </source>
</evidence>
<feature type="domain" description="Sporulation protein YpeB PepSY1 and PepSY2" evidence="3">
    <location>
        <begin position="188"/>
        <end position="385"/>
    </location>
</feature>
<dbReference type="OrthoDB" id="2372097at2"/>
<feature type="transmembrane region" description="Helical" evidence="1">
    <location>
        <begin position="12"/>
        <end position="30"/>
    </location>
</feature>
<dbReference type="NCBIfam" id="TIGR02889">
    <property type="entry name" value="spore_YpeB"/>
    <property type="match status" value="1"/>
</dbReference>
<feature type="domain" description="Sporulation protein YpeB N-terminal" evidence="4">
    <location>
        <begin position="36"/>
        <end position="169"/>
    </location>
</feature>
<dbReference type="EMBL" id="LGSS01000002">
    <property type="protein sequence ID" value="KNF09775.1"/>
    <property type="molecule type" value="Genomic_DNA"/>
</dbReference>
<gene>
    <name evidence="5" type="primary">ypeB</name>
    <name evidence="5" type="ORF">CLPU_2c02270</name>
</gene>
<feature type="domain" description="PepSY" evidence="2">
    <location>
        <begin position="390"/>
        <end position="446"/>
    </location>
</feature>
<keyword evidence="1" id="KW-1133">Transmembrane helix</keyword>